<comment type="caution">
    <text evidence="10">The sequence shown here is derived from an EMBL/GenBank/DDBJ whole genome shotgun (WGS) entry which is preliminary data.</text>
</comment>
<dbReference type="PANTHER" id="PTHR24287:SF1">
    <property type="entry name" value="P450, PUTATIVE (EUROFUNG)-RELATED"/>
    <property type="match status" value="1"/>
</dbReference>
<dbReference type="PANTHER" id="PTHR24287">
    <property type="entry name" value="P450, PUTATIVE (EUROFUNG)-RELATED"/>
    <property type="match status" value="1"/>
</dbReference>
<dbReference type="GO" id="GO:0020037">
    <property type="term" value="F:heme binding"/>
    <property type="evidence" value="ECO:0007669"/>
    <property type="project" value="InterPro"/>
</dbReference>
<comment type="similarity">
    <text evidence="2 9">Belongs to the cytochrome P450 family.</text>
</comment>
<evidence type="ECO:0000256" key="3">
    <source>
        <dbReference type="ARBA" id="ARBA00022617"/>
    </source>
</evidence>
<evidence type="ECO:0000256" key="7">
    <source>
        <dbReference type="ARBA" id="ARBA00023033"/>
    </source>
</evidence>
<evidence type="ECO:0000256" key="6">
    <source>
        <dbReference type="ARBA" id="ARBA00023004"/>
    </source>
</evidence>
<dbReference type="EMBL" id="WNWQ01000142">
    <property type="protein sequence ID" value="KAE9976977.1"/>
    <property type="molecule type" value="Genomic_DNA"/>
</dbReference>
<dbReference type="AlphaFoldDB" id="A0A8H3Z160"/>
<keyword evidence="5 9" id="KW-0560">Oxidoreductase</keyword>
<evidence type="ECO:0000256" key="2">
    <source>
        <dbReference type="ARBA" id="ARBA00010617"/>
    </source>
</evidence>
<evidence type="ECO:0008006" key="12">
    <source>
        <dbReference type="Google" id="ProtNLM"/>
    </source>
</evidence>
<keyword evidence="4 8" id="KW-0479">Metal-binding</keyword>
<organism evidence="10 11">
    <name type="scientific">Venturia inaequalis</name>
    <name type="common">Apple scab fungus</name>
    <dbReference type="NCBI Taxonomy" id="5025"/>
    <lineage>
        <taxon>Eukaryota</taxon>
        <taxon>Fungi</taxon>
        <taxon>Dikarya</taxon>
        <taxon>Ascomycota</taxon>
        <taxon>Pezizomycotina</taxon>
        <taxon>Dothideomycetes</taxon>
        <taxon>Pleosporomycetidae</taxon>
        <taxon>Venturiales</taxon>
        <taxon>Venturiaceae</taxon>
        <taxon>Venturia</taxon>
    </lineage>
</organism>
<dbReference type="InterPro" id="IPR017972">
    <property type="entry name" value="Cyt_P450_CS"/>
</dbReference>
<dbReference type="PROSITE" id="PS00086">
    <property type="entry name" value="CYTOCHROME_P450"/>
    <property type="match status" value="1"/>
</dbReference>
<dbReference type="PRINTS" id="PR00385">
    <property type="entry name" value="P450"/>
</dbReference>
<dbReference type="Pfam" id="PF00067">
    <property type="entry name" value="p450"/>
    <property type="match status" value="1"/>
</dbReference>
<evidence type="ECO:0000313" key="10">
    <source>
        <dbReference type="EMBL" id="KAE9976977.1"/>
    </source>
</evidence>
<dbReference type="InterPro" id="IPR001128">
    <property type="entry name" value="Cyt_P450"/>
</dbReference>
<gene>
    <name evidence="10" type="ORF">BLS_001752</name>
</gene>
<reference evidence="10 11" key="1">
    <citation type="submission" date="2019-11" db="EMBL/GenBank/DDBJ databases">
        <title>Venturia inaequalis Genome Resource.</title>
        <authorList>
            <person name="Lichtner F.J."/>
        </authorList>
    </citation>
    <scope>NUCLEOTIDE SEQUENCE [LARGE SCALE GENOMIC DNA]</scope>
    <source>
        <strain evidence="10">Bline_iso_100314</strain>
    </source>
</reference>
<dbReference type="SUPFAM" id="SSF48264">
    <property type="entry name" value="Cytochrome P450"/>
    <property type="match status" value="1"/>
</dbReference>
<feature type="binding site" description="axial binding residue" evidence="8">
    <location>
        <position position="477"/>
    </location>
    <ligand>
        <name>heme</name>
        <dbReference type="ChEBI" id="CHEBI:30413"/>
    </ligand>
    <ligandPart>
        <name>Fe</name>
        <dbReference type="ChEBI" id="CHEBI:18248"/>
    </ligandPart>
</feature>
<accession>A0A8H3Z160</accession>
<dbReference type="InterPro" id="IPR002974">
    <property type="entry name" value="Cyt_P450_E_CYP52_ascomycetes"/>
</dbReference>
<evidence type="ECO:0000256" key="1">
    <source>
        <dbReference type="ARBA" id="ARBA00001971"/>
    </source>
</evidence>
<sequence>MISSQTSIQAALWLSALLLLAKIINFFRIENAHRRRERQLGCKKPYKARVGPFGLPQVWKSLRADQEKKFPDFLIENTKLANAVAGRLVTTTEATLLGQKRFITSDPANVKAVLATQFKEFGLGDDRINAFAPVLGHGIFSSDGKKWEKSRSLLRPQFVRDQVSDLELEEYHVQNVMSVIPSPDATGWTPTLDLQALFFRLTLDSATEFLFGESLDSQIAHLKTGSDRKEDNDGSLFGEAFDQATATMAMGTRLGAFYWLVQGKAFRKARAQVHKFADHYVRIGLAQNTPSVSEKTLETGNKQKYVFLNALAASTRDPEEIRSQLLSIMLAGRDTTASLLGWTFQLLCQYPEIYAKLRPIILSTFGTYEQPRNLTFSELKSCTYLQHVINETLRLFPVVPINMRRCLKDTTLPRGGGPAGEDPIYVRAGDEIAYSMHVIHRSEQLWGPDANEFRPERWEGKRTGWEYLPFNGGPRICIGQQFALTEASYVIVRLVQRVEELEGVGIPAIGMERHNLSLTNCPADGVNVRLKMVRD</sequence>
<keyword evidence="7 9" id="KW-0503">Monooxygenase</keyword>
<dbReference type="Gene3D" id="1.10.630.10">
    <property type="entry name" value="Cytochrome P450"/>
    <property type="match status" value="1"/>
</dbReference>
<dbReference type="GO" id="GO:0016712">
    <property type="term" value="F:oxidoreductase activity, acting on paired donors, with incorporation or reduction of molecular oxygen, reduced flavin or flavoprotein as one donor, and incorporation of one atom of oxygen"/>
    <property type="evidence" value="ECO:0007669"/>
    <property type="project" value="InterPro"/>
</dbReference>
<dbReference type="GO" id="GO:0005506">
    <property type="term" value="F:iron ion binding"/>
    <property type="evidence" value="ECO:0007669"/>
    <property type="project" value="InterPro"/>
</dbReference>
<evidence type="ECO:0000256" key="9">
    <source>
        <dbReference type="RuleBase" id="RU000461"/>
    </source>
</evidence>
<evidence type="ECO:0000256" key="5">
    <source>
        <dbReference type="ARBA" id="ARBA00023002"/>
    </source>
</evidence>
<dbReference type="CDD" id="cd11063">
    <property type="entry name" value="CYP52"/>
    <property type="match status" value="1"/>
</dbReference>
<dbReference type="PRINTS" id="PR01239">
    <property type="entry name" value="EP450IICYP52"/>
</dbReference>
<evidence type="ECO:0000256" key="4">
    <source>
        <dbReference type="ARBA" id="ARBA00022723"/>
    </source>
</evidence>
<dbReference type="InterPro" id="IPR047146">
    <property type="entry name" value="Cyt_P450_E_CYP52_fungi"/>
</dbReference>
<proteinExistence type="inferred from homology"/>
<dbReference type="Proteomes" id="UP000433883">
    <property type="component" value="Unassembled WGS sequence"/>
</dbReference>
<name>A0A8H3Z160_VENIN</name>
<dbReference type="InterPro" id="IPR002402">
    <property type="entry name" value="Cyt_P450_E_grp-II"/>
</dbReference>
<dbReference type="InterPro" id="IPR036396">
    <property type="entry name" value="Cyt_P450_sf"/>
</dbReference>
<evidence type="ECO:0000313" key="11">
    <source>
        <dbReference type="Proteomes" id="UP000433883"/>
    </source>
</evidence>
<comment type="cofactor">
    <cofactor evidence="1 8">
        <name>heme</name>
        <dbReference type="ChEBI" id="CHEBI:30413"/>
    </cofactor>
</comment>
<protein>
    <recommendedName>
        <fullName evidence="12">Cytochrome P450</fullName>
    </recommendedName>
</protein>
<evidence type="ECO:0000256" key="8">
    <source>
        <dbReference type="PIRSR" id="PIRSR602402-1"/>
    </source>
</evidence>
<keyword evidence="6 8" id="KW-0408">Iron</keyword>
<dbReference type="PRINTS" id="PR00464">
    <property type="entry name" value="EP450II"/>
</dbReference>
<keyword evidence="3 8" id="KW-0349">Heme</keyword>